<dbReference type="Proteomes" id="UP000239735">
    <property type="component" value="Unassembled WGS sequence"/>
</dbReference>
<dbReference type="EMBL" id="OKRB01000089">
    <property type="protein sequence ID" value="SPE21647.1"/>
    <property type="molecule type" value="Genomic_DNA"/>
</dbReference>
<organism evidence="1 2">
    <name type="scientific">Candidatus Sulfuritelmatomonas gaucii</name>
    <dbReference type="NCBI Taxonomy" id="2043161"/>
    <lineage>
        <taxon>Bacteria</taxon>
        <taxon>Pseudomonadati</taxon>
        <taxon>Acidobacteriota</taxon>
        <taxon>Terriglobia</taxon>
        <taxon>Terriglobales</taxon>
        <taxon>Acidobacteriaceae</taxon>
        <taxon>Candidatus Sulfuritelmatomonas</taxon>
    </lineage>
</organism>
<evidence type="ECO:0000313" key="1">
    <source>
        <dbReference type="EMBL" id="SPE21647.1"/>
    </source>
</evidence>
<reference evidence="2" key="1">
    <citation type="submission" date="2018-02" db="EMBL/GenBank/DDBJ databases">
        <authorList>
            <person name="Hausmann B."/>
        </authorList>
    </citation>
    <scope>NUCLEOTIDE SEQUENCE [LARGE SCALE GENOMIC DNA]</scope>
    <source>
        <strain evidence="2">Peat soil MAG SbA5</strain>
    </source>
</reference>
<name>A0A2N9LEC9_9BACT</name>
<proteinExistence type="predicted"/>
<dbReference type="AlphaFoldDB" id="A0A2N9LEC9"/>
<accession>A0A2N9LEC9</accession>
<protein>
    <submittedName>
        <fullName evidence="1">Uncharacterized protein</fullName>
    </submittedName>
</protein>
<dbReference type="OrthoDB" id="114735at2"/>
<gene>
    <name evidence="1" type="ORF">SBA5_320019</name>
</gene>
<evidence type="ECO:0000313" key="2">
    <source>
        <dbReference type="Proteomes" id="UP000239735"/>
    </source>
</evidence>
<sequence length="197" mass="21856">MRIGRFALSGVSVALLVVQLGLVSTIAAKYLYQRWRCPRVWTRAAAYDPEMPMRGRYLSMQLKVGGCQSTLPSAKEATFPRDVSGAIRPGPFVLRPHPVYFSANLKVENDRLEAIRIQDPEAHSGGQEVSAMPGARCEDMRLEAPVDFYIADTAQSPMPLKADQELWIEVTVPPKGPPRPIQLALKQDGAWRPLGME</sequence>